<keyword evidence="3" id="KW-1185">Reference proteome</keyword>
<protein>
    <submittedName>
        <fullName evidence="2">Uncharacterized protein</fullName>
    </submittedName>
</protein>
<keyword evidence="1" id="KW-0732">Signal</keyword>
<dbReference type="EMBL" id="SISG01000001">
    <property type="protein sequence ID" value="TBN56919.1"/>
    <property type="molecule type" value="Genomic_DNA"/>
</dbReference>
<evidence type="ECO:0000313" key="3">
    <source>
        <dbReference type="Proteomes" id="UP000294194"/>
    </source>
</evidence>
<dbReference type="PROSITE" id="PS51257">
    <property type="entry name" value="PROKAR_LIPOPROTEIN"/>
    <property type="match status" value="1"/>
</dbReference>
<accession>A0A4V2JEU1</accession>
<gene>
    <name evidence="2" type="ORF">EYE40_05615</name>
</gene>
<evidence type="ECO:0000313" key="2">
    <source>
        <dbReference type="EMBL" id="TBN56919.1"/>
    </source>
</evidence>
<organism evidence="2 3">
    <name type="scientific">Glaciihabitans arcticus</name>
    <dbReference type="NCBI Taxonomy" id="2668039"/>
    <lineage>
        <taxon>Bacteria</taxon>
        <taxon>Bacillati</taxon>
        <taxon>Actinomycetota</taxon>
        <taxon>Actinomycetes</taxon>
        <taxon>Micrococcales</taxon>
        <taxon>Microbacteriaceae</taxon>
        <taxon>Glaciihabitans</taxon>
    </lineage>
</organism>
<proteinExistence type="predicted"/>
<comment type="caution">
    <text evidence="2">The sequence shown here is derived from an EMBL/GenBank/DDBJ whole genome shotgun (WGS) entry which is preliminary data.</text>
</comment>
<reference evidence="3" key="1">
    <citation type="submission" date="2019-02" db="EMBL/GenBank/DDBJ databases">
        <title>Glaciihabitans arcticus sp. nov., a psychrotolerant bacterium isolated from polar soil.</title>
        <authorList>
            <person name="Dahal R.H."/>
        </authorList>
    </citation>
    <scope>NUCLEOTIDE SEQUENCE [LARGE SCALE GENOMIC DNA]</scope>
    <source>
        <strain evidence="3">RP-3-7</strain>
    </source>
</reference>
<feature type="signal peptide" evidence="1">
    <location>
        <begin position="1"/>
        <end position="21"/>
    </location>
</feature>
<evidence type="ECO:0000256" key="1">
    <source>
        <dbReference type="SAM" id="SignalP"/>
    </source>
</evidence>
<dbReference type="Proteomes" id="UP000294194">
    <property type="component" value="Unassembled WGS sequence"/>
</dbReference>
<sequence length="211" mass="23339">MRRLMPLLATLLLLVGCAAGPAGSPKSERDLVLEQLGPMPTGEPLSDEEELGETTRVIELYWQSVVADFPDAVRPEVDIVEAVDASEREVPLADCLKNHGVVVPADQSAESWYPATEPEALAWFTCQASYPPRPNPPITDDQLGYLYDYLTLFVAPCLNKHGSNVPKPPSREDFITEWPNQMWYPEPTNVHGDDPKYAGILDACPLRPDGR</sequence>
<dbReference type="AlphaFoldDB" id="A0A4V2JEU1"/>
<dbReference type="RefSeq" id="WP_130981029.1">
    <property type="nucleotide sequence ID" value="NZ_SISG01000001.1"/>
</dbReference>
<name>A0A4V2JEU1_9MICO</name>
<feature type="chain" id="PRO_5020965221" evidence="1">
    <location>
        <begin position="22"/>
        <end position="211"/>
    </location>
</feature>